<reference evidence="4 5" key="1">
    <citation type="submission" date="2019-09" db="EMBL/GenBank/DDBJ databases">
        <title>Bird 10,000 Genomes (B10K) Project - Family phase.</title>
        <authorList>
            <person name="Zhang G."/>
        </authorList>
    </citation>
    <scope>NUCLEOTIDE SEQUENCE [LARGE SCALE GENOMIC DNA]</scope>
    <source>
        <strain evidence="4">B10K-DU-029-39</strain>
        <tissue evidence="4">Heart or muscle</tissue>
    </source>
</reference>
<dbReference type="Pfam" id="PF08397">
    <property type="entry name" value="IMD"/>
    <property type="match status" value="1"/>
</dbReference>
<feature type="non-terminal residue" evidence="4">
    <location>
        <position position="630"/>
    </location>
</feature>
<dbReference type="Gene3D" id="1.20.1270.60">
    <property type="entry name" value="Arfaptin homology (AH) domain/BAR domain"/>
    <property type="match status" value="1"/>
</dbReference>
<protein>
    <submittedName>
        <fullName evidence="4">MTSS1 protein</fullName>
    </submittedName>
</protein>
<feature type="domain" description="WH2" evidence="2">
    <location>
        <begin position="602"/>
        <end position="619"/>
    </location>
</feature>
<keyword evidence="5" id="KW-1185">Reference proteome</keyword>
<dbReference type="AlphaFoldDB" id="A0A7K8DRB9"/>
<dbReference type="Proteomes" id="UP000540150">
    <property type="component" value="Unassembled WGS sequence"/>
</dbReference>
<evidence type="ECO:0000259" key="3">
    <source>
        <dbReference type="PROSITE" id="PS51338"/>
    </source>
</evidence>
<feature type="domain" description="IMD" evidence="3">
    <location>
        <begin position="1"/>
        <end position="181"/>
    </location>
</feature>
<evidence type="ECO:0000313" key="4">
    <source>
        <dbReference type="EMBL" id="NXB41040.1"/>
    </source>
</evidence>
<dbReference type="GO" id="GO:0005543">
    <property type="term" value="F:phospholipid binding"/>
    <property type="evidence" value="ECO:0007669"/>
    <property type="project" value="TreeGrafter"/>
</dbReference>
<evidence type="ECO:0000259" key="2">
    <source>
        <dbReference type="PROSITE" id="PS51082"/>
    </source>
</evidence>
<proteinExistence type="predicted"/>
<feature type="compositionally biased region" description="Polar residues" evidence="1">
    <location>
        <begin position="535"/>
        <end position="547"/>
    </location>
</feature>
<dbReference type="GO" id="GO:0015629">
    <property type="term" value="C:actin cytoskeleton"/>
    <property type="evidence" value="ECO:0007669"/>
    <property type="project" value="TreeGrafter"/>
</dbReference>
<accession>A0A7K8DRB9</accession>
<feature type="compositionally biased region" description="Low complexity" evidence="1">
    <location>
        <begin position="186"/>
        <end position="236"/>
    </location>
</feature>
<feature type="compositionally biased region" description="Low complexity" evidence="1">
    <location>
        <begin position="487"/>
        <end position="501"/>
    </location>
</feature>
<dbReference type="OrthoDB" id="10061327at2759"/>
<comment type="caution">
    <text evidence="4">The sequence shown here is derived from an EMBL/GenBank/DDBJ whole genome shotgun (WGS) entry which is preliminary data.</text>
</comment>
<dbReference type="GO" id="GO:0032233">
    <property type="term" value="P:positive regulation of actin filament bundle assembly"/>
    <property type="evidence" value="ECO:0007669"/>
    <property type="project" value="TreeGrafter"/>
</dbReference>
<evidence type="ECO:0000256" key="1">
    <source>
        <dbReference type="SAM" id="MobiDB-lite"/>
    </source>
</evidence>
<feature type="region of interest" description="Disordered" evidence="1">
    <location>
        <begin position="469"/>
        <end position="630"/>
    </location>
</feature>
<feature type="region of interest" description="Disordered" evidence="1">
    <location>
        <begin position="70"/>
        <end position="90"/>
    </location>
</feature>
<feature type="non-terminal residue" evidence="4">
    <location>
        <position position="1"/>
    </location>
</feature>
<dbReference type="InterPro" id="IPR013606">
    <property type="entry name" value="I-BAR_dom"/>
</dbReference>
<dbReference type="InterPro" id="IPR030127">
    <property type="entry name" value="MTSS1/MTSS2"/>
</dbReference>
<dbReference type="PROSITE" id="PS51338">
    <property type="entry name" value="IMD"/>
    <property type="match status" value="1"/>
</dbReference>
<dbReference type="GO" id="GO:0034334">
    <property type="term" value="P:adherens junction maintenance"/>
    <property type="evidence" value="ECO:0007669"/>
    <property type="project" value="TreeGrafter"/>
</dbReference>
<dbReference type="SUPFAM" id="SSF103657">
    <property type="entry name" value="BAR/IMD domain-like"/>
    <property type="match status" value="1"/>
</dbReference>
<dbReference type="Pfam" id="PF02205">
    <property type="entry name" value="WH2"/>
    <property type="match status" value="1"/>
</dbReference>
<feature type="region of interest" description="Disordered" evidence="1">
    <location>
        <begin position="414"/>
        <end position="441"/>
    </location>
</feature>
<feature type="region of interest" description="Disordered" evidence="1">
    <location>
        <begin position="358"/>
        <end position="398"/>
    </location>
</feature>
<dbReference type="GO" id="GO:0003779">
    <property type="term" value="F:actin binding"/>
    <property type="evidence" value="ECO:0007669"/>
    <property type="project" value="InterPro"/>
</dbReference>
<dbReference type="GO" id="GO:0009898">
    <property type="term" value="C:cytoplasmic side of plasma membrane"/>
    <property type="evidence" value="ECO:0007669"/>
    <property type="project" value="TreeGrafter"/>
</dbReference>
<evidence type="ECO:0000313" key="5">
    <source>
        <dbReference type="Proteomes" id="UP000540150"/>
    </source>
</evidence>
<dbReference type="EMBL" id="VZTE01006488">
    <property type="protein sequence ID" value="NXB41040.1"/>
    <property type="molecule type" value="Genomic_DNA"/>
</dbReference>
<dbReference type="CDD" id="cd22060">
    <property type="entry name" value="WH2_MTSS1"/>
    <property type="match status" value="1"/>
</dbReference>
<dbReference type="InterPro" id="IPR003124">
    <property type="entry name" value="WH2_dom"/>
</dbReference>
<dbReference type="FunFam" id="1.20.1270.60:FF:000066">
    <property type="entry name" value="Metastasis suppressor protein 1"/>
    <property type="match status" value="1"/>
</dbReference>
<name>A0A7K8DRB9_9CORV</name>
<gene>
    <name evidence="4" type="primary">Mtss1</name>
    <name evidence="4" type="ORF">EULNIG_R14855</name>
</gene>
<organism evidence="4 5">
    <name type="scientific">Eulacestoma nigropectus</name>
    <name type="common">wattled ploughbill</name>
    <dbReference type="NCBI Taxonomy" id="461239"/>
    <lineage>
        <taxon>Eukaryota</taxon>
        <taxon>Metazoa</taxon>
        <taxon>Chordata</taxon>
        <taxon>Craniata</taxon>
        <taxon>Vertebrata</taxon>
        <taxon>Euteleostomi</taxon>
        <taxon>Archelosauria</taxon>
        <taxon>Archosauria</taxon>
        <taxon>Dinosauria</taxon>
        <taxon>Saurischia</taxon>
        <taxon>Theropoda</taxon>
        <taxon>Coelurosauria</taxon>
        <taxon>Aves</taxon>
        <taxon>Neognathae</taxon>
        <taxon>Neoaves</taxon>
        <taxon>Telluraves</taxon>
        <taxon>Australaves</taxon>
        <taxon>Passeriformes</taxon>
        <taxon>Corvoidea</taxon>
        <taxon>Pachycephalidae</taxon>
        <taxon>Eulacestoma</taxon>
    </lineage>
</organism>
<feature type="compositionally biased region" description="Polar residues" evidence="1">
    <location>
        <begin position="416"/>
        <end position="441"/>
    </location>
</feature>
<dbReference type="PANTHER" id="PTHR15708">
    <property type="entry name" value="ACTIN BUNDLING/MISSING IN METASTASIS-RELATED"/>
    <property type="match status" value="1"/>
</dbReference>
<dbReference type="PANTHER" id="PTHR15708:SF10">
    <property type="entry name" value="PROTEIN MTSS 1"/>
    <property type="match status" value="1"/>
</dbReference>
<dbReference type="InterPro" id="IPR027267">
    <property type="entry name" value="AH/BAR_dom_sf"/>
</dbReference>
<dbReference type="PROSITE" id="PS51082">
    <property type="entry name" value="WH2"/>
    <property type="match status" value="1"/>
</dbReference>
<dbReference type="GO" id="GO:0007009">
    <property type="term" value="P:plasma membrane organization"/>
    <property type="evidence" value="ECO:0007669"/>
    <property type="project" value="InterPro"/>
</dbReference>
<sequence length="630" mass="68000">GGTREIGSALTRMCMRHRSIESKLRQFSSALIDCLINPLQEQMEEWKKVANQLDKDHAKEYKKARQEIKKKSSDTLKLQKKAKKGRGDIQPQLDSALQDVNDKYLLLEETEKQAVRKALIEERGRFCAFISMLRPVIEEEISMLGEITHLQTISDDLKSLTMDPHKLPSSSEQVILDLKGSDYSWSYQTPPSSPSTTMSRKSSVCSSLNSVNSSDSRSSGSHSHSPSSHYRYRSSNLPQQAPMRLSSVSSHDSGFMSQDAFQSKSPSPMPPEAPNQLSNGFYHCSLSSDPSVASVGAGPFPHFPPVSRAWTRAPSALLPDYVHYYTIGPGMLPSSKIPSWKDWAKPGPYDQPMVNTLQRRKEKREPDLSGAAQSGPPAAPEEAQRPRSMTVSAATRGEEMEACEELALALSRGLQLDTQRSSRDSLQCSSGYSTQTTTPCCSEDTIPSQGLPTTLGPVIVTPGVATIRRTPSTKPSVRRGTIGGGPIPIKTPVIPVKTPTVPDIPGGLPGALSGTEECPEQNPESPAAGDGGQGVTSVPSWSGQASVNPPAPGQKLGTAEEQRQAVPESEGEESERDGVGSLAPAGQAELEPGELSPSDVPQGEDMLNAIRRGVKLKKTTTNDRSAPRIS</sequence>
<feature type="region of interest" description="Disordered" evidence="1">
    <location>
        <begin position="186"/>
        <end position="277"/>
    </location>
</feature>
<feature type="compositionally biased region" description="Polar residues" evidence="1">
    <location>
        <begin position="246"/>
        <end position="266"/>
    </location>
</feature>